<dbReference type="InterPro" id="IPR013826">
    <property type="entry name" value="Topo_IA_cen_sub3"/>
</dbReference>
<dbReference type="OrthoDB" id="9804262at2"/>
<dbReference type="SUPFAM" id="SSF56712">
    <property type="entry name" value="Prokaryotic type I DNA topoisomerase"/>
    <property type="match status" value="1"/>
</dbReference>
<dbReference type="GO" id="GO:0003677">
    <property type="term" value="F:DNA binding"/>
    <property type="evidence" value="ECO:0007669"/>
    <property type="project" value="UniProtKB-KW"/>
</dbReference>
<feature type="site" description="Interaction with DNA" evidence="8">
    <location>
        <position position="504"/>
    </location>
</feature>
<dbReference type="SMART" id="SM00437">
    <property type="entry name" value="TOP1Ac"/>
    <property type="match status" value="1"/>
</dbReference>
<feature type="region of interest" description="Disordered" evidence="9">
    <location>
        <begin position="758"/>
        <end position="855"/>
    </location>
</feature>
<evidence type="ECO:0000256" key="6">
    <source>
        <dbReference type="ARBA" id="ARBA00023125"/>
    </source>
</evidence>
<evidence type="ECO:0000313" key="13">
    <source>
        <dbReference type="Proteomes" id="UP000245020"/>
    </source>
</evidence>
<dbReference type="PROSITE" id="PS00396">
    <property type="entry name" value="TOPO_IA_1"/>
    <property type="match status" value="1"/>
</dbReference>
<feature type="site" description="Interaction with DNA" evidence="8">
    <location>
        <position position="147"/>
    </location>
</feature>
<feature type="region of interest" description="Interaction with DNA" evidence="8">
    <location>
        <begin position="167"/>
        <end position="172"/>
    </location>
</feature>
<dbReference type="Gene3D" id="2.70.20.10">
    <property type="entry name" value="Topoisomerase I, domain 3"/>
    <property type="match status" value="1"/>
</dbReference>
<dbReference type="InterPro" id="IPR025589">
    <property type="entry name" value="Toprim_C_rpt"/>
</dbReference>
<dbReference type="SMART" id="SM00493">
    <property type="entry name" value="TOPRIM"/>
    <property type="match status" value="1"/>
</dbReference>
<dbReference type="CDD" id="cd03363">
    <property type="entry name" value="TOPRIM_TopoIA_TopoI"/>
    <property type="match status" value="1"/>
</dbReference>
<evidence type="ECO:0000259" key="11">
    <source>
        <dbReference type="PROSITE" id="PS52039"/>
    </source>
</evidence>
<dbReference type="GO" id="GO:0006265">
    <property type="term" value="P:DNA topological change"/>
    <property type="evidence" value="ECO:0007669"/>
    <property type="project" value="UniProtKB-UniRule"/>
</dbReference>
<evidence type="ECO:0000256" key="1">
    <source>
        <dbReference type="ARBA" id="ARBA00000213"/>
    </source>
</evidence>
<dbReference type="CDD" id="cd00186">
    <property type="entry name" value="TOP1Ac"/>
    <property type="match status" value="1"/>
</dbReference>
<dbReference type="Pfam" id="PF01751">
    <property type="entry name" value="Toprim"/>
    <property type="match status" value="1"/>
</dbReference>
<dbReference type="Gene3D" id="1.10.460.10">
    <property type="entry name" value="Topoisomerase I, domain 2"/>
    <property type="match status" value="1"/>
</dbReference>
<reference evidence="13" key="1">
    <citation type="submission" date="2018-05" db="EMBL/GenBank/DDBJ databases">
        <title>Ignatzschineria dubaiensis sp. nov., isolated from necrotic foot tissues of dromedaries (Camelus dromedarius) and associated maggots in Dubai, United Arab Emirates.</title>
        <authorList>
            <person name="Tsang C.C."/>
            <person name="Tang J.Y.M."/>
            <person name="Fong J.Y.H."/>
            <person name="Kinne J."/>
            <person name="Lee H.H."/>
            <person name="Joseph M."/>
            <person name="Jose S."/>
            <person name="Schuster R.K."/>
            <person name="Tang Y."/>
            <person name="Sivakumar S."/>
            <person name="Chen J.H.K."/>
            <person name="Teng J.L.L."/>
            <person name="Lau S.K.P."/>
            <person name="Wernery U."/>
            <person name="Woo P.C.Y."/>
        </authorList>
    </citation>
    <scope>NUCLEOTIDE SEQUENCE [LARGE SCALE GENOMIC DNA]</scope>
    <source>
        <strain evidence="13">KCTC 22644</strain>
    </source>
</reference>
<dbReference type="PRINTS" id="PR00417">
    <property type="entry name" value="PRTPISMRASEI"/>
</dbReference>
<name>A0A2U2ADG5_9GAMM</name>
<dbReference type="InterPro" id="IPR028612">
    <property type="entry name" value="Topoisom_1_IA"/>
</dbReference>
<dbReference type="InterPro" id="IPR003601">
    <property type="entry name" value="Topo_IA_2"/>
</dbReference>
<comment type="similarity">
    <text evidence="2 8">Belongs to the type IA topoisomerase family.</text>
</comment>
<feature type="compositionally biased region" description="Basic residues" evidence="9">
    <location>
        <begin position="763"/>
        <end position="774"/>
    </location>
</feature>
<dbReference type="InterPro" id="IPR013497">
    <property type="entry name" value="Topo_IA_cen"/>
</dbReference>
<feature type="site" description="Interaction with DNA" evidence="8">
    <location>
        <position position="159"/>
    </location>
</feature>
<dbReference type="Proteomes" id="UP000245020">
    <property type="component" value="Unassembled WGS sequence"/>
</dbReference>
<dbReference type="PROSITE" id="PS52039">
    <property type="entry name" value="TOPO_IA_2"/>
    <property type="match status" value="1"/>
</dbReference>
<feature type="compositionally biased region" description="Low complexity" evidence="9">
    <location>
        <begin position="810"/>
        <end position="830"/>
    </location>
</feature>
<evidence type="ECO:0000256" key="5">
    <source>
        <dbReference type="ARBA" id="ARBA00023029"/>
    </source>
</evidence>
<evidence type="ECO:0000256" key="9">
    <source>
        <dbReference type="SAM" id="MobiDB-lite"/>
    </source>
</evidence>
<feature type="domain" description="Toprim" evidence="10">
    <location>
        <begin position="3"/>
        <end position="117"/>
    </location>
</feature>
<evidence type="ECO:0000259" key="10">
    <source>
        <dbReference type="PROSITE" id="PS50880"/>
    </source>
</evidence>
<feature type="compositionally biased region" description="Basic residues" evidence="9">
    <location>
        <begin position="846"/>
        <end position="855"/>
    </location>
</feature>
<dbReference type="InterPro" id="IPR023405">
    <property type="entry name" value="Topo_IA_core_domain"/>
</dbReference>
<dbReference type="RefSeq" id="WP_109189360.1">
    <property type="nucleotide sequence ID" value="NZ_BMYA01000002.1"/>
</dbReference>
<dbReference type="Gene3D" id="1.10.290.10">
    <property type="entry name" value="Topoisomerase I, domain 4"/>
    <property type="match status" value="1"/>
</dbReference>
<dbReference type="InterPro" id="IPR023406">
    <property type="entry name" value="Topo_IA_AS"/>
</dbReference>
<keyword evidence="7 8" id="KW-0413">Isomerase</keyword>
<evidence type="ECO:0000313" key="12">
    <source>
        <dbReference type="EMBL" id="PWD80700.1"/>
    </source>
</evidence>
<dbReference type="GO" id="GO:0003917">
    <property type="term" value="F:DNA topoisomerase type I (single strand cut, ATP-independent) activity"/>
    <property type="evidence" value="ECO:0007669"/>
    <property type="project" value="UniProtKB-UniRule"/>
</dbReference>
<keyword evidence="6 8" id="KW-0238">DNA-binding</keyword>
<dbReference type="Pfam" id="PF13368">
    <property type="entry name" value="Toprim_C_rpt"/>
    <property type="match status" value="3"/>
</dbReference>
<keyword evidence="3" id="KW-0479">Metal-binding</keyword>
<feature type="active site" description="O-(5'-phospho-DNA)-tyrosine intermediate" evidence="8">
    <location>
        <position position="307"/>
    </location>
</feature>
<comment type="catalytic activity">
    <reaction evidence="1 8">
        <text>ATP-independent breakage of single-stranded DNA, followed by passage and rejoining.</text>
        <dbReference type="EC" id="5.6.2.1"/>
    </reaction>
</comment>
<evidence type="ECO:0000256" key="3">
    <source>
        <dbReference type="ARBA" id="ARBA00022723"/>
    </source>
</evidence>
<dbReference type="InterPro" id="IPR003602">
    <property type="entry name" value="Topo_IA_DNA-bd_dom"/>
</dbReference>
<feature type="site" description="Interaction with DNA" evidence="8">
    <location>
        <position position="309"/>
    </location>
</feature>
<evidence type="ECO:0000256" key="4">
    <source>
        <dbReference type="ARBA" id="ARBA00022842"/>
    </source>
</evidence>
<feature type="domain" description="Topo IA-type catalytic" evidence="11">
    <location>
        <begin position="133"/>
        <end position="575"/>
    </location>
</feature>
<evidence type="ECO:0000256" key="8">
    <source>
        <dbReference type="HAMAP-Rule" id="MF_00952"/>
    </source>
</evidence>
<comment type="subunit">
    <text evidence="8">Monomer.</text>
</comment>
<dbReference type="Gene3D" id="3.40.50.140">
    <property type="match status" value="1"/>
</dbReference>
<feature type="site" description="Interaction with DNA" evidence="8">
    <location>
        <position position="143"/>
    </location>
</feature>
<feature type="site" description="Interaction with DNA" evidence="8">
    <location>
        <position position="33"/>
    </location>
</feature>
<organism evidence="12 13">
    <name type="scientific">Ignatzschineria ureiclastica</name>
    <dbReference type="NCBI Taxonomy" id="472582"/>
    <lineage>
        <taxon>Bacteria</taxon>
        <taxon>Pseudomonadati</taxon>
        <taxon>Pseudomonadota</taxon>
        <taxon>Gammaproteobacteria</taxon>
        <taxon>Cardiobacteriales</taxon>
        <taxon>Ignatzschineriaceae</taxon>
        <taxon>Ignatzschineria</taxon>
    </lineage>
</organism>
<comment type="caution">
    <text evidence="8">Lacks conserved residue(s) required for the propagation of feature annotation.</text>
</comment>
<evidence type="ECO:0000256" key="2">
    <source>
        <dbReference type="ARBA" id="ARBA00009446"/>
    </source>
</evidence>
<dbReference type="PANTHER" id="PTHR42785:SF1">
    <property type="entry name" value="DNA TOPOISOMERASE"/>
    <property type="match status" value="1"/>
</dbReference>
<dbReference type="EC" id="5.6.2.1" evidence="8"/>
<dbReference type="InterPro" id="IPR005733">
    <property type="entry name" value="TopoI_bac-type"/>
</dbReference>
<dbReference type="InterPro" id="IPR034149">
    <property type="entry name" value="TOPRIM_TopoI"/>
</dbReference>
<dbReference type="PROSITE" id="PS50880">
    <property type="entry name" value="TOPRIM"/>
    <property type="match status" value="1"/>
</dbReference>
<dbReference type="PANTHER" id="PTHR42785">
    <property type="entry name" value="DNA TOPOISOMERASE, TYPE IA, CORE"/>
    <property type="match status" value="1"/>
</dbReference>
<dbReference type="HAMAP" id="MF_00952">
    <property type="entry name" value="Topoisom_1_prok"/>
    <property type="match status" value="1"/>
</dbReference>
<dbReference type="InterPro" id="IPR006171">
    <property type="entry name" value="TOPRIM_dom"/>
</dbReference>
<gene>
    <name evidence="8 12" type="primary">topA</name>
    <name evidence="12" type="ORF">DC083_06160</name>
</gene>
<dbReference type="AlphaFoldDB" id="A0A2U2ADG5"/>
<dbReference type="GO" id="GO:0046872">
    <property type="term" value="F:metal ion binding"/>
    <property type="evidence" value="ECO:0007669"/>
    <property type="project" value="UniProtKB-KW"/>
</dbReference>
<sequence length="855" mass="95941">MSKSLVIVESPAKAKTIEKYLGKDYTVLASFGHVRALVRKQGSVDPDNHFAMKYEVIPQNKKHLAAIEKALKDADNLMLATDPDREGEAISWHILEYLKSKRALTGKSVCRVVFNEITKSAVQYAVAHPRQIDMDLVEAQQARTALDYLVGFNLSPLLWKKINPGLSAGRVQSPALRLIVEREDEINAFVSQEYWSIFADMAKDKSQFSGKLTEYKGVKVEQFSFTDEKSALEVQNTLEARFGKTIPVYNVEKKQRKRNPAAPFTTSTLQQEASRKLRFSTSRTMRTAQDLYEGINLGHDTIGLITYMRTDSVALSNEALEDIRKYILTKHGKEYLPKEVREYKTKAKNAQEAHEAIRPTSVFRTPESVKEYLTSDQYRLYELVWKRAIASQMESAIMDTTAVDLGEKGLHTFRVTGSTIAFPGFMSLYLEDVDDEKEDQKEEDRILPEMKTGDIIDLEAINPNQHFTEPPPRYTEASLVKSLEEFGIGRPSTYASIIATLQKREYVILDNRRFIPTDTGKIVSRFLSSEFKRIVDYEFTALMEDGLDEISRGEKEWIPLLQEFWKPFIAQCDFVEENVTRAEVAQAKVLGEDPKTGKPVSVRVGRYGPFAQIGDKDDEEKPRFASLLPGQSIDTITFDEAMALFRLPRVLGQGEDGYDIRANIGRFGPYIQYGPRKFVSLKEDDPYSVSFERALEIVEAHKAAEAAKFINSFQDGDVTIEIINGRFGPYVTDGSKNAKVPKDQDPAELTLEACKEMLEKAPAKGKRKAATKKSTKADEDKKATKSTAAKKTTAKKTTAKKTTTKKATTKKTTTAASTKTATKSSSTTKKSTAKKAPTKTTATAKSRAKKTTAEN</sequence>
<dbReference type="EMBL" id="QEWQ01000004">
    <property type="protein sequence ID" value="PWD80700.1"/>
    <property type="molecule type" value="Genomic_DNA"/>
</dbReference>
<accession>A0A2U2ADG5</accession>
<keyword evidence="4" id="KW-0460">Magnesium</keyword>
<keyword evidence="13" id="KW-1185">Reference proteome</keyword>
<dbReference type="Pfam" id="PF01131">
    <property type="entry name" value="Topoisom_bac"/>
    <property type="match status" value="1"/>
</dbReference>
<keyword evidence="5 8" id="KW-0799">Topoisomerase</keyword>
<protein>
    <recommendedName>
        <fullName evidence="8">DNA topoisomerase 1</fullName>
        <ecNumber evidence="8">5.6.2.1</ecNumber>
    </recommendedName>
    <alternativeName>
        <fullName evidence="8">DNA topoisomerase I</fullName>
    </alternativeName>
</protein>
<feature type="compositionally biased region" description="Basic residues" evidence="9">
    <location>
        <begin position="792"/>
        <end position="809"/>
    </location>
</feature>
<dbReference type="SMART" id="SM00436">
    <property type="entry name" value="TOP1Bc"/>
    <property type="match status" value="1"/>
</dbReference>
<dbReference type="InterPro" id="IPR000380">
    <property type="entry name" value="Topo_IA"/>
</dbReference>
<dbReference type="InterPro" id="IPR013824">
    <property type="entry name" value="Topo_IA_cen_sub1"/>
</dbReference>
<comment type="caution">
    <text evidence="12">The sequence shown here is derived from an EMBL/GenBank/DDBJ whole genome shotgun (WGS) entry which is preliminary data.</text>
</comment>
<evidence type="ECO:0000256" key="7">
    <source>
        <dbReference type="ARBA" id="ARBA00023235"/>
    </source>
</evidence>
<dbReference type="NCBIfam" id="TIGR01051">
    <property type="entry name" value="topA_bact"/>
    <property type="match status" value="1"/>
</dbReference>
<proteinExistence type="inferred from homology"/>
<comment type="function">
    <text evidence="8">Releases the supercoiling and torsional tension of DNA, which is introduced during the DNA replication and transcription, by transiently cleaving and rejoining one strand of the DNA duplex. Introduces a single-strand break via transesterification at a target site in duplex DNA. The scissile phosphodiester is attacked by the catalytic tyrosine of the enzyme, resulting in the formation of a DNA-(5'-phosphotyrosyl)-enzyme intermediate and the expulsion of a 3'-OH DNA strand. The free DNA strand then undergoes passage around the unbroken strand, thus removing DNA supercoils. Finally, in the religation step, the DNA 3'-OH attacks the covalent intermediate to expel the active-site tyrosine and restore the DNA phosphodiester backbone.</text>
</comment>
<dbReference type="InterPro" id="IPR013825">
    <property type="entry name" value="Topo_IA_cen_sub2"/>
</dbReference>